<evidence type="ECO:0000313" key="4">
    <source>
        <dbReference type="Proteomes" id="UP000280307"/>
    </source>
</evidence>
<evidence type="ECO:0000313" key="3">
    <source>
        <dbReference type="EMBL" id="RRR76617.1"/>
    </source>
</evidence>
<sequence>MTSLDDLDLTGHTTPEADLAAADAGLAAALRPSSPPVRPTLSDEDLLAASLRDEPVLTPAHEPRRAADRRSPAPTAHPGREDAFEGQTRAPAPRRTGTSIWLTLGLSVALVGILALIATVLLMGSRVTIAVTPPARPETIDLITDLPLPLVAPETSGSSAVAAAPLRDEVIFSMEGEVTEGTMTPAGSASGVVVILNSSQQAIFLPAGSEFVALRSDGREVPFVSVADVQVPPSTTSDMGAEVITRRGQASVTVQARSPGSGSNVEGNSVRRVTPLGSASFSVGAGGLLVEHGPLVGGSEEEVRIVKDRDVEALLAPALEGMDSLARERLATLAQAQQLALDPSTIAPRRSELEQLRGFDYNVQPALGESLDPTAPRFTLILSAEYSALATQATRPLEQQLGMALTEQLRQAGRIAPGDCRAPSVNAWRWDGESLLVNGQIAPDNVSPGCRGGLDAEAAARVLTAVRGQSRAAAQANLDALVDAGLIGGYTLPPVDRMPSWDWQIEVQW</sequence>
<gene>
    <name evidence="3" type="ORF">EI684_02655</name>
</gene>
<keyword evidence="2" id="KW-0812">Transmembrane</keyword>
<accession>A0A426U8L8</accession>
<evidence type="ECO:0008006" key="5">
    <source>
        <dbReference type="Google" id="ProtNLM"/>
    </source>
</evidence>
<keyword evidence="2" id="KW-1133">Transmembrane helix</keyword>
<feature type="compositionally biased region" description="Basic and acidic residues" evidence="1">
    <location>
        <begin position="51"/>
        <end position="71"/>
    </location>
</feature>
<comment type="caution">
    <text evidence="3">The sequence shown here is derived from an EMBL/GenBank/DDBJ whole genome shotgun (WGS) entry which is preliminary data.</text>
</comment>
<name>A0A426U8L8_9CHLR</name>
<evidence type="ECO:0000256" key="2">
    <source>
        <dbReference type="SAM" id="Phobius"/>
    </source>
</evidence>
<dbReference type="EMBL" id="RSAS01000109">
    <property type="protein sequence ID" value="RRR76617.1"/>
    <property type="molecule type" value="Genomic_DNA"/>
</dbReference>
<keyword evidence="2" id="KW-0472">Membrane</keyword>
<dbReference type="Proteomes" id="UP000280307">
    <property type="component" value="Unassembled WGS sequence"/>
</dbReference>
<reference evidence="3 4" key="1">
    <citation type="submission" date="2018-12" db="EMBL/GenBank/DDBJ databases">
        <title>Genome Sequence of Candidatus Viridilinea halotolerans isolated from saline sulfide-rich spring.</title>
        <authorList>
            <person name="Grouzdev D.S."/>
            <person name="Burganskaya E.I."/>
            <person name="Krutkina M.S."/>
            <person name="Sukhacheva M.V."/>
            <person name="Gorlenko V.M."/>
        </authorList>
    </citation>
    <scope>NUCLEOTIDE SEQUENCE [LARGE SCALE GENOMIC DNA]</scope>
    <source>
        <strain evidence="3">Chok-6</strain>
    </source>
</reference>
<feature type="transmembrane region" description="Helical" evidence="2">
    <location>
        <begin position="99"/>
        <end position="123"/>
    </location>
</feature>
<dbReference type="AlphaFoldDB" id="A0A426U8L8"/>
<proteinExistence type="predicted"/>
<evidence type="ECO:0000256" key="1">
    <source>
        <dbReference type="SAM" id="MobiDB-lite"/>
    </source>
</evidence>
<feature type="region of interest" description="Disordered" evidence="1">
    <location>
        <begin position="30"/>
        <end position="93"/>
    </location>
</feature>
<organism evidence="3 4">
    <name type="scientific">Candidatus Viridilinea halotolerans</name>
    <dbReference type="NCBI Taxonomy" id="2491704"/>
    <lineage>
        <taxon>Bacteria</taxon>
        <taxon>Bacillati</taxon>
        <taxon>Chloroflexota</taxon>
        <taxon>Chloroflexia</taxon>
        <taxon>Chloroflexales</taxon>
        <taxon>Chloroflexineae</taxon>
        <taxon>Oscillochloridaceae</taxon>
        <taxon>Candidatus Viridilinea</taxon>
    </lineage>
</organism>
<protein>
    <recommendedName>
        <fullName evidence="5">Baseplate protein J-like domain-containing protein</fullName>
    </recommendedName>
</protein>